<feature type="non-terminal residue" evidence="2">
    <location>
        <position position="1"/>
    </location>
</feature>
<gene>
    <name evidence="2" type="ORF">LCGC14_2598780</name>
</gene>
<organism evidence="2">
    <name type="scientific">marine sediment metagenome</name>
    <dbReference type="NCBI Taxonomy" id="412755"/>
    <lineage>
        <taxon>unclassified sequences</taxon>
        <taxon>metagenomes</taxon>
        <taxon>ecological metagenomes</taxon>
    </lineage>
</organism>
<comment type="caution">
    <text evidence="2">The sequence shown here is derived from an EMBL/GenBank/DDBJ whole genome shotgun (WGS) entry which is preliminary data.</text>
</comment>
<feature type="compositionally biased region" description="Basic and acidic residues" evidence="1">
    <location>
        <begin position="13"/>
        <end position="26"/>
    </location>
</feature>
<dbReference type="EMBL" id="LAZR01043821">
    <property type="protein sequence ID" value="KKL06168.1"/>
    <property type="molecule type" value="Genomic_DNA"/>
</dbReference>
<sequence>GAQGHLGPCTRQGGHEGEDPAPRVRESPLLQSETPTPDDESGTC</sequence>
<feature type="region of interest" description="Disordered" evidence="1">
    <location>
        <begin position="1"/>
        <end position="44"/>
    </location>
</feature>
<name>A0A0F9D225_9ZZZZ</name>
<protein>
    <submittedName>
        <fullName evidence="2">Uncharacterized protein</fullName>
    </submittedName>
</protein>
<evidence type="ECO:0000313" key="2">
    <source>
        <dbReference type="EMBL" id="KKL06168.1"/>
    </source>
</evidence>
<reference evidence="2" key="1">
    <citation type="journal article" date="2015" name="Nature">
        <title>Complex archaea that bridge the gap between prokaryotes and eukaryotes.</title>
        <authorList>
            <person name="Spang A."/>
            <person name="Saw J.H."/>
            <person name="Jorgensen S.L."/>
            <person name="Zaremba-Niedzwiedzka K."/>
            <person name="Martijn J."/>
            <person name="Lind A.E."/>
            <person name="van Eijk R."/>
            <person name="Schleper C."/>
            <person name="Guy L."/>
            <person name="Ettema T.J."/>
        </authorList>
    </citation>
    <scope>NUCLEOTIDE SEQUENCE</scope>
</reference>
<dbReference type="AlphaFoldDB" id="A0A0F9D225"/>
<proteinExistence type="predicted"/>
<accession>A0A0F9D225</accession>
<evidence type="ECO:0000256" key="1">
    <source>
        <dbReference type="SAM" id="MobiDB-lite"/>
    </source>
</evidence>